<evidence type="ECO:0000313" key="5">
    <source>
        <dbReference type="Proteomes" id="UP000472264"/>
    </source>
</evidence>
<dbReference type="InterPro" id="IPR006674">
    <property type="entry name" value="HD_domain"/>
</dbReference>
<protein>
    <recommendedName>
        <fullName evidence="3">HD domain-containing protein</fullName>
    </recommendedName>
</protein>
<evidence type="ECO:0000256" key="1">
    <source>
        <dbReference type="ARBA" id="ARBA00005776"/>
    </source>
</evidence>
<dbReference type="Gene3D" id="1.10.3210.10">
    <property type="entry name" value="Hypothetical protein af1432"/>
    <property type="match status" value="1"/>
</dbReference>
<keyword evidence="2" id="KW-1133">Transmembrane helix</keyword>
<dbReference type="Proteomes" id="UP000472264">
    <property type="component" value="Chromosome 7"/>
</dbReference>
<evidence type="ECO:0000313" key="4">
    <source>
        <dbReference type="Ensembl" id="ENSENLP00000001010.1"/>
    </source>
</evidence>
<feature type="transmembrane region" description="Helical" evidence="2">
    <location>
        <begin position="33"/>
        <end position="51"/>
    </location>
</feature>
<dbReference type="PROSITE" id="PS51831">
    <property type="entry name" value="HD"/>
    <property type="match status" value="1"/>
</dbReference>
<dbReference type="InParanoid" id="A0A665SV98"/>
<dbReference type="PANTHER" id="PTHR11373">
    <property type="entry name" value="DEOXYNUCLEOSIDE TRIPHOSPHATE TRIPHOSPHOHYDROLASE"/>
    <property type="match status" value="1"/>
</dbReference>
<organism evidence="4 5">
    <name type="scientific">Echeneis naucrates</name>
    <name type="common">Live sharksucker</name>
    <dbReference type="NCBI Taxonomy" id="173247"/>
    <lineage>
        <taxon>Eukaryota</taxon>
        <taxon>Metazoa</taxon>
        <taxon>Chordata</taxon>
        <taxon>Craniata</taxon>
        <taxon>Vertebrata</taxon>
        <taxon>Euteleostomi</taxon>
        <taxon>Actinopterygii</taxon>
        <taxon>Neopterygii</taxon>
        <taxon>Teleostei</taxon>
        <taxon>Neoteleostei</taxon>
        <taxon>Acanthomorphata</taxon>
        <taxon>Carangaria</taxon>
        <taxon>Carangiformes</taxon>
        <taxon>Echeneidae</taxon>
        <taxon>Echeneis</taxon>
    </lineage>
</organism>
<dbReference type="Ensembl" id="ENSENLT00000001150.1">
    <property type="protein sequence ID" value="ENSENLP00000001010.1"/>
    <property type="gene ID" value="ENSENLG00000000658.1"/>
</dbReference>
<reference evidence="4" key="2">
    <citation type="submission" date="2025-08" db="UniProtKB">
        <authorList>
            <consortium name="Ensembl"/>
        </authorList>
    </citation>
    <scope>IDENTIFICATION</scope>
</reference>
<keyword evidence="2" id="KW-0812">Transmembrane</keyword>
<gene>
    <name evidence="4" type="primary">LOC115046819</name>
</gene>
<dbReference type="OMA" id="NEVHTEY"/>
<dbReference type="Pfam" id="PF01966">
    <property type="entry name" value="HD"/>
    <property type="match status" value="1"/>
</dbReference>
<dbReference type="InterPro" id="IPR050135">
    <property type="entry name" value="dGTPase-like"/>
</dbReference>
<sequence length="508" mass="59232">SSRLQWQLQLMEEKDCRVGTCNLKEFNQAQKSSIYAVNIVGFFTVLFVVVFNDPIHGHVELHPLLVKMINTPQFNRLRYIKQMAGAYFVFPGACHNRFEHSIGVAHLAGELIHTLQQNQPELGITERDKLCVQIAGLCHDLGHGPFSHLFDQMFIPKARPNIKWEHEENSVKMLDYMVRQNQLEPVMEEYGLKLPEDMEVIKEMIRGKKPEDRGEVHVGRPQDKFFLYEIVANKTNGIDVDKFDYFARDCHHLGIQNHFDHLRFFRSARVIKCPDGLMHICSRDKEVHNLYAMFYARCSFHRKACQHKTNKLIETMITDAFLKADKHIMTEGSGGESYCLSEAIDDMQAYTKLTDRVFEDILFSSSEQLRDAKNILHRIITRDLYKCWGTGRTCKLHTEMPQAWELNPQLSCCGATVLTAMAVKLDYERKDKDPIGEVFFYSKSDNKTAFNIPRDQVSKLLPERFSETFIRIYCKKNEQLAVAKQHFLEWYQKNSYKILKVIYLEQVK</sequence>
<comment type="similarity">
    <text evidence="1">Belongs to the SAMHD1 family.</text>
</comment>
<dbReference type="GO" id="GO:0006203">
    <property type="term" value="P:dGTP catabolic process"/>
    <property type="evidence" value="ECO:0007669"/>
    <property type="project" value="TreeGrafter"/>
</dbReference>
<dbReference type="SUPFAM" id="SSF109604">
    <property type="entry name" value="HD-domain/PDEase-like"/>
    <property type="match status" value="1"/>
</dbReference>
<dbReference type="Gene3D" id="3.30.70.2760">
    <property type="match status" value="1"/>
</dbReference>
<feature type="domain" description="HD" evidence="3">
    <location>
        <begin position="97"/>
        <end position="246"/>
    </location>
</feature>
<keyword evidence="5" id="KW-1185">Reference proteome</keyword>
<reference evidence="4" key="3">
    <citation type="submission" date="2025-09" db="UniProtKB">
        <authorList>
            <consortium name="Ensembl"/>
        </authorList>
    </citation>
    <scope>IDENTIFICATION</scope>
</reference>
<evidence type="ECO:0000256" key="2">
    <source>
        <dbReference type="SAM" id="Phobius"/>
    </source>
</evidence>
<dbReference type="SMART" id="SM00471">
    <property type="entry name" value="HDc"/>
    <property type="match status" value="1"/>
</dbReference>
<dbReference type="GO" id="GO:0005634">
    <property type="term" value="C:nucleus"/>
    <property type="evidence" value="ECO:0007669"/>
    <property type="project" value="TreeGrafter"/>
</dbReference>
<dbReference type="GO" id="GO:0051607">
    <property type="term" value="P:defense response to virus"/>
    <property type="evidence" value="ECO:0007669"/>
    <property type="project" value="TreeGrafter"/>
</dbReference>
<proteinExistence type="inferred from homology"/>
<dbReference type="CDD" id="cd00077">
    <property type="entry name" value="HDc"/>
    <property type="match status" value="1"/>
</dbReference>
<name>A0A665SV98_ECHNA</name>
<dbReference type="AlphaFoldDB" id="A0A665SV98"/>
<dbReference type="InterPro" id="IPR003607">
    <property type="entry name" value="HD/PDEase_dom"/>
</dbReference>
<dbReference type="GO" id="GO:0008832">
    <property type="term" value="F:dGTPase activity"/>
    <property type="evidence" value="ECO:0007669"/>
    <property type="project" value="TreeGrafter"/>
</dbReference>
<evidence type="ECO:0000259" key="3">
    <source>
        <dbReference type="PROSITE" id="PS51831"/>
    </source>
</evidence>
<reference evidence="4" key="1">
    <citation type="submission" date="2021-04" db="EMBL/GenBank/DDBJ databases">
        <authorList>
            <consortium name="Wellcome Sanger Institute Data Sharing"/>
        </authorList>
    </citation>
    <scope>NUCLEOTIDE SEQUENCE [LARGE SCALE GENOMIC DNA]</scope>
</reference>
<dbReference type="PANTHER" id="PTHR11373:SF4">
    <property type="entry name" value="DEOXYNUCLEOSIDE TRIPHOSPHATE TRIPHOSPHOHYDROLASE SAMHD1"/>
    <property type="match status" value="1"/>
</dbReference>
<keyword evidence="2" id="KW-0472">Membrane</keyword>
<accession>A0A665SV98</accession>
<dbReference type="GO" id="GO:0045088">
    <property type="term" value="P:regulation of innate immune response"/>
    <property type="evidence" value="ECO:0007669"/>
    <property type="project" value="TreeGrafter"/>
</dbReference>